<proteinExistence type="predicted"/>
<dbReference type="Proteomes" id="UP001500016">
    <property type="component" value="Unassembled WGS sequence"/>
</dbReference>
<evidence type="ECO:0000256" key="3">
    <source>
        <dbReference type="ARBA" id="ARBA00022692"/>
    </source>
</evidence>
<evidence type="ECO:0000313" key="7">
    <source>
        <dbReference type="EMBL" id="GAA2092850.1"/>
    </source>
</evidence>
<feature type="transmembrane region" description="Helical" evidence="6">
    <location>
        <begin position="135"/>
        <end position="153"/>
    </location>
</feature>
<reference evidence="8" key="1">
    <citation type="journal article" date="2019" name="Int. J. Syst. Evol. Microbiol.">
        <title>The Global Catalogue of Microorganisms (GCM) 10K type strain sequencing project: providing services to taxonomists for standard genome sequencing and annotation.</title>
        <authorList>
            <consortium name="The Broad Institute Genomics Platform"/>
            <consortium name="The Broad Institute Genome Sequencing Center for Infectious Disease"/>
            <person name="Wu L."/>
            <person name="Ma J."/>
        </authorList>
    </citation>
    <scope>NUCLEOTIDE SEQUENCE [LARGE SCALE GENOMIC DNA]</scope>
    <source>
        <strain evidence="8">JCM 15478</strain>
    </source>
</reference>
<dbReference type="PANTHER" id="PTHR30086:SF20">
    <property type="entry name" value="ARGININE EXPORTER PROTEIN ARGO-RELATED"/>
    <property type="match status" value="1"/>
</dbReference>
<protein>
    <submittedName>
        <fullName evidence="7">LysE family transporter</fullName>
    </submittedName>
</protein>
<evidence type="ECO:0000256" key="2">
    <source>
        <dbReference type="ARBA" id="ARBA00022475"/>
    </source>
</evidence>
<feature type="transmembrane region" description="Helical" evidence="6">
    <location>
        <begin position="47"/>
        <end position="68"/>
    </location>
</feature>
<accession>A0ABP5I374</accession>
<keyword evidence="3 6" id="KW-0812">Transmembrane</keyword>
<dbReference type="Pfam" id="PF01810">
    <property type="entry name" value="LysE"/>
    <property type="match status" value="1"/>
</dbReference>
<sequence length="228" mass="22329">MTESITDAVLTGLVAGYAVSIPVGALAVLLVSVAARTSFRVGAAGALGTATADGGYAAAAVLGGAAVAGAVEPVAVPLRWAAGAVLMVMAARSGRTALAALRRRRGGGGRSTGKYEGEGEGEGGRGVALRTPARAYLGFLGLTLLNPWAVIYFSALTLGRQDLGGTGTASRLAFVAAIALASLSWQLLLAVGGVAVGRALTGVRGRAVTSLVSSVVIAGLAVVLVSGS</sequence>
<dbReference type="PANTHER" id="PTHR30086">
    <property type="entry name" value="ARGININE EXPORTER PROTEIN ARGO"/>
    <property type="match status" value="1"/>
</dbReference>
<keyword evidence="5 6" id="KW-0472">Membrane</keyword>
<keyword evidence="2" id="KW-1003">Cell membrane</keyword>
<dbReference type="EMBL" id="BAAAPE010000015">
    <property type="protein sequence ID" value="GAA2092850.1"/>
    <property type="molecule type" value="Genomic_DNA"/>
</dbReference>
<comment type="caution">
    <text evidence="7">The sequence shown here is derived from an EMBL/GenBank/DDBJ whole genome shotgun (WGS) entry which is preliminary data.</text>
</comment>
<feature type="transmembrane region" description="Helical" evidence="6">
    <location>
        <begin position="208"/>
        <end position="227"/>
    </location>
</feature>
<feature type="transmembrane region" description="Helical" evidence="6">
    <location>
        <begin position="173"/>
        <end position="196"/>
    </location>
</feature>
<name>A0ABP5I374_9ACTN</name>
<evidence type="ECO:0000256" key="6">
    <source>
        <dbReference type="SAM" id="Phobius"/>
    </source>
</evidence>
<organism evidence="7 8">
    <name type="scientific">Streptomyces albiaxialis</name>
    <dbReference type="NCBI Taxonomy" id="329523"/>
    <lineage>
        <taxon>Bacteria</taxon>
        <taxon>Bacillati</taxon>
        <taxon>Actinomycetota</taxon>
        <taxon>Actinomycetes</taxon>
        <taxon>Kitasatosporales</taxon>
        <taxon>Streptomycetaceae</taxon>
        <taxon>Streptomyces</taxon>
    </lineage>
</organism>
<comment type="subcellular location">
    <subcellularLocation>
        <location evidence="1">Cell membrane</location>
        <topology evidence="1">Multi-pass membrane protein</topology>
    </subcellularLocation>
</comment>
<feature type="transmembrane region" description="Helical" evidence="6">
    <location>
        <begin position="12"/>
        <end position="35"/>
    </location>
</feature>
<evidence type="ECO:0000313" key="8">
    <source>
        <dbReference type="Proteomes" id="UP001500016"/>
    </source>
</evidence>
<evidence type="ECO:0000256" key="4">
    <source>
        <dbReference type="ARBA" id="ARBA00022989"/>
    </source>
</evidence>
<gene>
    <name evidence="7" type="ORF">GCM10009801_59630</name>
</gene>
<evidence type="ECO:0000256" key="1">
    <source>
        <dbReference type="ARBA" id="ARBA00004651"/>
    </source>
</evidence>
<keyword evidence="4 6" id="KW-1133">Transmembrane helix</keyword>
<dbReference type="RefSeq" id="WP_344532480.1">
    <property type="nucleotide sequence ID" value="NZ_BAAAPE010000015.1"/>
</dbReference>
<keyword evidence="8" id="KW-1185">Reference proteome</keyword>
<dbReference type="InterPro" id="IPR001123">
    <property type="entry name" value="LeuE-type"/>
</dbReference>
<evidence type="ECO:0000256" key="5">
    <source>
        <dbReference type="ARBA" id="ARBA00023136"/>
    </source>
</evidence>